<proteinExistence type="predicted"/>
<dbReference type="GO" id="GO:0008781">
    <property type="term" value="F:N-acylneuraminate cytidylyltransferase activity"/>
    <property type="evidence" value="ECO:0007669"/>
    <property type="project" value="TreeGrafter"/>
</dbReference>
<name>A0A1X1KUH6_STRMT</name>
<dbReference type="RefSeq" id="WP_084928569.1">
    <property type="nucleotide sequence ID" value="NZ_NCVM01000026.1"/>
</dbReference>
<evidence type="ECO:0000313" key="1">
    <source>
        <dbReference type="EMBL" id="ORP03054.1"/>
    </source>
</evidence>
<sequence>MRKIAVIPARKGSVGIPNKNLQKISELSLLDRTIKFVKELLLFDEIIVTTDYSEKEYDSKDVINRKRPIELATSSATMVDVLLDVIAEYKIKDDDQIVLFQPTSPFRIKRDVTRVLELLREHDSVITVKELDINLSLIVQPCNSTALKQKDVRAEETNRQHQGLQYYPNGNLFGVRVGSFLKTQSFYGEKLGYILQEGKLNVDVNCMLDLEFAIQLENMDKL</sequence>
<dbReference type="PANTHER" id="PTHR21485">
    <property type="entry name" value="HAD SUPERFAMILY MEMBERS CMAS AND KDSC"/>
    <property type="match status" value="1"/>
</dbReference>
<dbReference type="Gene3D" id="3.90.550.10">
    <property type="entry name" value="Spore Coat Polysaccharide Biosynthesis Protein SpsA, Chain A"/>
    <property type="match status" value="1"/>
</dbReference>
<dbReference type="AlphaFoldDB" id="A0A1X1KUH6"/>
<gene>
    <name evidence="1" type="ORF">B7693_05960</name>
</gene>
<accession>A0A1X1KUH6</accession>
<evidence type="ECO:0000313" key="2">
    <source>
        <dbReference type="Proteomes" id="UP000193388"/>
    </source>
</evidence>
<evidence type="ECO:0008006" key="3">
    <source>
        <dbReference type="Google" id="ProtNLM"/>
    </source>
</evidence>
<dbReference type="InterPro" id="IPR003329">
    <property type="entry name" value="Cytidylyl_trans"/>
</dbReference>
<dbReference type="SUPFAM" id="SSF53448">
    <property type="entry name" value="Nucleotide-diphospho-sugar transferases"/>
    <property type="match status" value="1"/>
</dbReference>
<reference evidence="1 2" key="1">
    <citation type="journal article" date="2016" name="Eur. J. Clin. Microbiol. Infect. Dis.">
        <title>Whole genome sequencing as a tool for phylogenetic analysis of clinical strains of Mitis group streptococci.</title>
        <authorList>
            <person name="Rasmussen L.H."/>
            <person name="Dargis R."/>
            <person name="Hojholt K."/>
            <person name="Christensen J.J."/>
            <person name="Skovgaard O."/>
            <person name="Justesen U.S."/>
            <person name="Rosenvinge F.S."/>
            <person name="Moser C."/>
            <person name="Lukjancenko O."/>
            <person name="Rasmussen S."/>
            <person name="Nielsen X.C."/>
        </authorList>
    </citation>
    <scope>NUCLEOTIDE SEQUENCE [LARGE SCALE GENOMIC DNA]</scope>
    <source>
        <strain evidence="1 2">B_5756_13</strain>
    </source>
</reference>
<organism evidence="1 2">
    <name type="scientific">Streptococcus mitis</name>
    <dbReference type="NCBI Taxonomy" id="28037"/>
    <lineage>
        <taxon>Bacteria</taxon>
        <taxon>Bacillati</taxon>
        <taxon>Bacillota</taxon>
        <taxon>Bacilli</taxon>
        <taxon>Lactobacillales</taxon>
        <taxon>Streptococcaceae</taxon>
        <taxon>Streptococcus</taxon>
        <taxon>Streptococcus mitis group</taxon>
    </lineage>
</organism>
<comment type="caution">
    <text evidence="1">The sequence shown here is derived from an EMBL/GenBank/DDBJ whole genome shotgun (WGS) entry which is preliminary data.</text>
</comment>
<dbReference type="InterPro" id="IPR029044">
    <property type="entry name" value="Nucleotide-diphossugar_trans"/>
</dbReference>
<dbReference type="PANTHER" id="PTHR21485:SF6">
    <property type="entry name" value="N-ACYLNEURAMINATE CYTIDYLYLTRANSFERASE-RELATED"/>
    <property type="match status" value="1"/>
</dbReference>
<protein>
    <recommendedName>
        <fullName evidence="3">N-acylneuraminate cytidylyltransferase</fullName>
    </recommendedName>
</protein>
<dbReference type="Pfam" id="PF02348">
    <property type="entry name" value="CTP_transf_3"/>
    <property type="match status" value="1"/>
</dbReference>
<dbReference type="InterPro" id="IPR050793">
    <property type="entry name" value="CMP-NeuNAc_synthase"/>
</dbReference>
<dbReference type="Proteomes" id="UP000193388">
    <property type="component" value="Unassembled WGS sequence"/>
</dbReference>
<dbReference type="EMBL" id="NCVM01000026">
    <property type="protein sequence ID" value="ORP03054.1"/>
    <property type="molecule type" value="Genomic_DNA"/>
</dbReference>